<gene>
    <name evidence="2" type="ORF">N7482_000107</name>
</gene>
<evidence type="ECO:0000313" key="3">
    <source>
        <dbReference type="Proteomes" id="UP001149163"/>
    </source>
</evidence>
<accession>A0A9W9LSC1</accession>
<evidence type="ECO:0000313" key="2">
    <source>
        <dbReference type="EMBL" id="KAJ5174230.1"/>
    </source>
</evidence>
<keyword evidence="3" id="KW-1185">Reference proteome</keyword>
<dbReference type="EMBL" id="JAPQKN010000001">
    <property type="protein sequence ID" value="KAJ5174230.1"/>
    <property type="molecule type" value="Genomic_DNA"/>
</dbReference>
<comment type="caution">
    <text evidence="2">The sequence shown here is derived from an EMBL/GenBank/DDBJ whole genome shotgun (WGS) entry which is preliminary data.</text>
</comment>
<feature type="compositionally biased region" description="Acidic residues" evidence="1">
    <location>
        <begin position="339"/>
        <end position="349"/>
    </location>
</feature>
<feature type="region of interest" description="Disordered" evidence="1">
    <location>
        <begin position="339"/>
        <end position="381"/>
    </location>
</feature>
<reference evidence="2" key="1">
    <citation type="submission" date="2022-11" db="EMBL/GenBank/DDBJ databases">
        <authorList>
            <person name="Petersen C."/>
        </authorList>
    </citation>
    <scope>NUCLEOTIDE SEQUENCE</scope>
    <source>
        <strain evidence="2">IBT 26290</strain>
    </source>
</reference>
<protein>
    <submittedName>
        <fullName evidence="2">Uncharacterized protein</fullName>
    </submittedName>
</protein>
<dbReference type="AlphaFoldDB" id="A0A9W9LSC1"/>
<feature type="compositionally biased region" description="Basic and acidic residues" evidence="1">
    <location>
        <begin position="350"/>
        <end position="363"/>
    </location>
</feature>
<dbReference type="RefSeq" id="XP_056545838.1">
    <property type="nucleotide sequence ID" value="XM_056682232.1"/>
</dbReference>
<evidence type="ECO:0000256" key="1">
    <source>
        <dbReference type="SAM" id="MobiDB-lite"/>
    </source>
</evidence>
<sequence>MSQPNVNPTSFTSYDEQTQSSLFAVLPPEIRYEIFSQALTSTPDFTETFDQEGYSTRPGYETRHRTWTELLRTCKKVYREAWFMPFMGSEHAFYLAWTTRSPRRQMTVQKMQQYLDLIYQRHGDIHGGRIRIFAQQCELHAPFKGIFKMQHFHPTSVTVTLRYTDTWNWESDRALDIGASWCKDMILPASVTSFTLDVESLERRSYEVDWVSQQAMEKWHFARDDGVLLFSCPEDIAISHWTGSSVLGQERWIRDEEQERPGKLSYYVGSITWRPSKESLNDRPVQNPGLRYQGDRVRPAQRAYNHIDWRNLEVANISLDIPPDEVCELYLRWMEVGEPIDDEEEDLREDSDRGVDNDGHSDDYSEDGEGSEYEPSGDDMD</sequence>
<name>A0A9W9LSC1_9EURO</name>
<feature type="compositionally biased region" description="Acidic residues" evidence="1">
    <location>
        <begin position="364"/>
        <end position="381"/>
    </location>
</feature>
<reference evidence="2" key="2">
    <citation type="journal article" date="2023" name="IMA Fungus">
        <title>Comparative genomic study of the Penicillium genus elucidates a diverse pangenome and 15 lateral gene transfer events.</title>
        <authorList>
            <person name="Petersen C."/>
            <person name="Sorensen T."/>
            <person name="Nielsen M.R."/>
            <person name="Sondergaard T.E."/>
            <person name="Sorensen J.L."/>
            <person name="Fitzpatrick D.A."/>
            <person name="Frisvad J.C."/>
            <person name="Nielsen K.L."/>
        </authorList>
    </citation>
    <scope>NUCLEOTIDE SEQUENCE</scope>
    <source>
        <strain evidence="2">IBT 26290</strain>
    </source>
</reference>
<dbReference type="Proteomes" id="UP001149163">
    <property type="component" value="Unassembled WGS sequence"/>
</dbReference>
<dbReference type="OrthoDB" id="288942at2759"/>
<proteinExistence type="predicted"/>
<dbReference type="GeneID" id="81421408"/>
<organism evidence="2 3">
    <name type="scientific">Penicillium canariense</name>
    <dbReference type="NCBI Taxonomy" id="189055"/>
    <lineage>
        <taxon>Eukaryota</taxon>
        <taxon>Fungi</taxon>
        <taxon>Dikarya</taxon>
        <taxon>Ascomycota</taxon>
        <taxon>Pezizomycotina</taxon>
        <taxon>Eurotiomycetes</taxon>
        <taxon>Eurotiomycetidae</taxon>
        <taxon>Eurotiales</taxon>
        <taxon>Aspergillaceae</taxon>
        <taxon>Penicillium</taxon>
    </lineage>
</organism>